<dbReference type="EMBL" id="CAWUPB010000892">
    <property type="protein sequence ID" value="CAK7327980.1"/>
    <property type="molecule type" value="Genomic_DNA"/>
</dbReference>
<accession>A0AAV1R4Q5</accession>
<keyword evidence="3" id="KW-1185">Reference proteome</keyword>
<dbReference type="AlphaFoldDB" id="A0AAV1R4Q5"/>
<sequence>MEIYYSFKVATFISDRNLQTLKRVQKLSRPQLHIRPHHQLDSFPLGPTTHTLGDYLFNKEAGRDMGAQTKPKGKSKKACAKTQRAASSSPSFTEAQTQFSNPCPSKYPINRPNPQDLNYES</sequence>
<dbReference type="Proteomes" id="UP001314170">
    <property type="component" value="Unassembled WGS sequence"/>
</dbReference>
<protein>
    <submittedName>
        <fullName evidence="2">Uncharacterized protein</fullName>
    </submittedName>
</protein>
<proteinExistence type="predicted"/>
<gene>
    <name evidence="2" type="ORF">DCAF_LOCUS5698</name>
</gene>
<evidence type="ECO:0000313" key="2">
    <source>
        <dbReference type="EMBL" id="CAK7327980.1"/>
    </source>
</evidence>
<evidence type="ECO:0000313" key="3">
    <source>
        <dbReference type="Proteomes" id="UP001314170"/>
    </source>
</evidence>
<evidence type="ECO:0000256" key="1">
    <source>
        <dbReference type="SAM" id="MobiDB-lite"/>
    </source>
</evidence>
<name>A0AAV1R4Q5_9ROSI</name>
<feature type="compositionally biased region" description="Polar residues" evidence="1">
    <location>
        <begin position="112"/>
        <end position="121"/>
    </location>
</feature>
<feature type="compositionally biased region" description="Polar residues" evidence="1">
    <location>
        <begin position="84"/>
        <end position="103"/>
    </location>
</feature>
<feature type="region of interest" description="Disordered" evidence="1">
    <location>
        <begin position="62"/>
        <end position="121"/>
    </location>
</feature>
<reference evidence="2 3" key="1">
    <citation type="submission" date="2024-01" db="EMBL/GenBank/DDBJ databases">
        <authorList>
            <person name="Waweru B."/>
        </authorList>
    </citation>
    <scope>NUCLEOTIDE SEQUENCE [LARGE SCALE GENOMIC DNA]</scope>
</reference>
<comment type="caution">
    <text evidence="2">The sequence shown here is derived from an EMBL/GenBank/DDBJ whole genome shotgun (WGS) entry which is preliminary data.</text>
</comment>
<organism evidence="2 3">
    <name type="scientific">Dovyalis caffra</name>
    <dbReference type="NCBI Taxonomy" id="77055"/>
    <lineage>
        <taxon>Eukaryota</taxon>
        <taxon>Viridiplantae</taxon>
        <taxon>Streptophyta</taxon>
        <taxon>Embryophyta</taxon>
        <taxon>Tracheophyta</taxon>
        <taxon>Spermatophyta</taxon>
        <taxon>Magnoliopsida</taxon>
        <taxon>eudicotyledons</taxon>
        <taxon>Gunneridae</taxon>
        <taxon>Pentapetalae</taxon>
        <taxon>rosids</taxon>
        <taxon>fabids</taxon>
        <taxon>Malpighiales</taxon>
        <taxon>Salicaceae</taxon>
        <taxon>Flacourtieae</taxon>
        <taxon>Dovyalis</taxon>
    </lineage>
</organism>